<dbReference type="InterPro" id="IPR010237">
    <property type="entry name" value="Pyr-5-nucltdase"/>
</dbReference>
<dbReference type="GO" id="GO:0006206">
    <property type="term" value="P:pyrimidine nucleobase metabolic process"/>
    <property type="evidence" value="ECO:0007669"/>
    <property type="project" value="TreeGrafter"/>
</dbReference>
<evidence type="ECO:0000313" key="3">
    <source>
        <dbReference type="Proteomes" id="UP000235777"/>
    </source>
</evidence>
<dbReference type="Gene3D" id="1.10.150.450">
    <property type="match status" value="1"/>
</dbReference>
<sequence length="246" mass="27932">MPSLLTRRRRLRRTSNASRPVWLFDLDNTLHRASFAIFPAINEAMTQYIVDALGVERAEADRLRLGYVRRYGATLTGLARHHPIDPHDFLRVVHTLPDLSDMLRAERGLARLIAALPGRKFILTNAPEAYARAVLAGLGIERLFERVVAIEHMQQGGVWRAKPDLAMLRGVLREARARMADAVLVEDTRGHLKRYRRLGIRTVWVVGHLVAAPKRDGSSPRLPGTGRPHYVDRRVRSLKSLQKQKL</sequence>
<organism evidence="1 3">
    <name type="scientific">Trinickia symbiotica</name>
    <dbReference type="NCBI Taxonomy" id="863227"/>
    <lineage>
        <taxon>Bacteria</taxon>
        <taxon>Pseudomonadati</taxon>
        <taxon>Pseudomonadota</taxon>
        <taxon>Betaproteobacteria</taxon>
        <taxon>Burkholderiales</taxon>
        <taxon>Burkholderiaceae</taxon>
        <taxon>Trinickia</taxon>
    </lineage>
</organism>
<dbReference type="SFLD" id="SFLDS00003">
    <property type="entry name" value="Haloacid_Dehalogenase"/>
    <property type="match status" value="1"/>
</dbReference>
<dbReference type="PANTHER" id="PTHR47438:SF1">
    <property type="entry name" value="PHOSPHATE METABOLISM PROTEIN 8-RELATED"/>
    <property type="match status" value="1"/>
</dbReference>
<dbReference type="InterPro" id="IPR023214">
    <property type="entry name" value="HAD_sf"/>
</dbReference>
<dbReference type="EMBL" id="PYUC01000003">
    <property type="protein sequence ID" value="PTB21504.1"/>
    <property type="molecule type" value="Genomic_DNA"/>
</dbReference>
<dbReference type="NCBIfam" id="TIGR01509">
    <property type="entry name" value="HAD-SF-IA-v3"/>
    <property type="match status" value="1"/>
</dbReference>
<dbReference type="GO" id="GO:0009166">
    <property type="term" value="P:nucleotide catabolic process"/>
    <property type="evidence" value="ECO:0007669"/>
    <property type="project" value="TreeGrafter"/>
</dbReference>
<dbReference type="InterPro" id="IPR036412">
    <property type="entry name" value="HAD-like_sf"/>
</dbReference>
<dbReference type="OrthoDB" id="8558420at2"/>
<evidence type="ECO:0000313" key="2">
    <source>
        <dbReference type="EMBL" id="PTB21504.1"/>
    </source>
</evidence>
<protein>
    <submittedName>
        <fullName evidence="1">Pyrimidine 5'-nucleotidase</fullName>
    </submittedName>
</protein>
<dbReference type="EMBL" id="PNYC01000003">
    <property type="protein sequence ID" value="PMS37675.1"/>
    <property type="molecule type" value="Genomic_DNA"/>
</dbReference>
<dbReference type="InterPro" id="IPR052791">
    <property type="entry name" value="SSM1_domain"/>
</dbReference>
<proteinExistence type="predicted"/>
<dbReference type="STRING" id="863227.GCA_000373005_02698"/>
<reference evidence="1 3" key="1">
    <citation type="submission" date="2018-01" db="EMBL/GenBank/DDBJ databases">
        <title>Whole genome analyses suggest that Burkholderia sensu lato contains two further novel genera in the rhizoxinica-symbiotica group Mycetohabitans gen. nov., and Trinickia gen. nov.: implications for the evolution of diazotrophy and nodulation in the Burkholderiaceae.</title>
        <authorList>
            <person name="Estrada-de los Santos P."/>
            <person name="Palmer M."/>
            <person name="Chavez-Ramirez B."/>
            <person name="Beukes C."/>
            <person name="Steenkamp E.T."/>
            <person name="Hirsch A.M."/>
            <person name="Manyaka P."/>
            <person name="Maluk M."/>
            <person name="Lafos M."/>
            <person name="Crook M."/>
            <person name="Gross E."/>
            <person name="Simon M.F."/>
            <person name="Bueno dos Reis Junior F."/>
            <person name="Poole P.S."/>
            <person name="Venter S.N."/>
            <person name="James E.K."/>
        </authorList>
    </citation>
    <scope>NUCLEOTIDE SEQUENCE [LARGE SCALE GENOMIC DNA]</scope>
    <source>
        <strain evidence="1 3">JPY 581</strain>
    </source>
</reference>
<evidence type="ECO:0000313" key="4">
    <source>
        <dbReference type="Proteomes" id="UP000240638"/>
    </source>
</evidence>
<name>A0A2N7X887_9BURK</name>
<dbReference type="InterPro" id="IPR006439">
    <property type="entry name" value="HAD-SF_hydro_IA"/>
</dbReference>
<dbReference type="Proteomes" id="UP000235777">
    <property type="component" value="Unassembled WGS sequence"/>
</dbReference>
<comment type="caution">
    <text evidence="1">The sequence shown here is derived from an EMBL/GenBank/DDBJ whole genome shotgun (WGS) entry which is preliminary data.</text>
</comment>
<dbReference type="RefSeq" id="WP_018441263.1">
    <property type="nucleotide sequence ID" value="NZ_KB890176.1"/>
</dbReference>
<dbReference type="GO" id="GO:0008252">
    <property type="term" value="F:nucleotidase activity"/>
    <property type="evidence" value="ECO:0007669"/>
    <property type="project" value="TreeGrafter"/>
</dbReference>
<dbReference type="Proteomes" id="UP000240638">
    <property type="component" value="Unassembled WGS sequence"/>
</dbReference>
<keyword evidence="3" id="KW-1185">Reference proteome</keyword>
<accession>A0A2N7X887</accession>
<dbReference type="SFLD" id="SFLDG01129">
    <property type="entry name" value="C1.5:_HAD__Beta-PGM__Phosphata"/>
    <property type="match status" value="1"/>
</dbReference>
<evidence type="ECO:0000313" key="1">
    <source>
        <dbReference type="EMBL" id="PMS37675.1"/>
    </source>
</evidence>
<reference evidence="2 4" key="2">
    <citation type="submission" date="2018-03" db="EMBL/GenBank/DDBJ databases">
        <title>Whole genome analyses suggest that Burkholderia sensu lato contains two further novel genera in the rhizoxinica-symbiotica group Mycetohabitans gen. nov., and Trinickia gen. nov.: implications for the evolution of diazotrophy and nodulation in the Burkholderiaceae.</title>
        <authorList>
            <person name="Estrada De Los Santos P."/>
            <person name="Palmer M."/>
            <person name="Chavez-Ramirez B."/>
            <person name="Steenkamp E.T."/>
            <person name="Hirsch A.M."/>
            <person name="Manyaka P."/>
            <person name="Maluk M."/>
            <person name="Lafos M."/>
            <person name="Crook M."/>
            <person name="Gross E."/>
            <person name="Simon M.F."/>
            <person name="Bueno Dos Reis Junior F."/>
            <person name="Poole P.S."/>
            <person name="Venter S.N."/>
            <person name="James E.K."/>
        </authorList>
    </citation>
    <scope>NUCLEOTIDE SEQUENCE [LARGE SCALE GENOMIC DNA]</scope>
    <source>
        <strain evidence="2 4">JPY-366</strain>
    </source>
</reference>
<dbReference type="Pfam" id="PF00702">
    <property type="entry name" value="Hydrolase"/>
    <property type="match status" value="1"/>
</dbReference>
<gene>
    <name evidence="1" type="ORF">C0Z20_06895</name>
    <name evidence="2" type="ORF">C9I57_07610</name>
</gene>
<dbReference type="SUPFAM" id="SSF56784">
    <property type="entry name" value="HAD-like"/>
    <property type="match status" value="1"/>
</dbReference>
<dbReference type="Gene3D" id="3.40.50.1000">
    <property type="entry name" value="HAD superfamily/HAD-like"/>
    <property type="match status" value="1"/>
</dbReference>
<dbReference type="AlphaFoldDB" id="A0A2N7X887"/>
<dbReference type="PANTHER" id="PTHR47438">
    <property type="entry name" value="PHOSPHATE METABOLISM PROTEIN 8-RELATED"/>
    <property type="match status" value="1"/>
</dbReference>
<dbReference type="SFLD" id="SFLDG01132">
    <property type="entry name" value="C1.5.3:_5'-Nucleotidase_Like"/>
    <property type="match status" value="1"/>
</dbReference>
<dbReference type="NCBIfam" id="TIGR01993">
    <property type="entry name" value="Pyr-5-nucltdase"/>
    <property type="match status" value="1"/>
</dbReference>